<dbReference type="Proteomes" id="UP000254512">
    <property type="component" value="Unassembled WGS sequence"/>
</dbReference>
<proteinExistence type="predicted"/>
<name>A0A377HMJ3_GRIHO</name>
<dbReference type="AlphaFoldDB" id="A0A377HMJ3"/>
<sequence>MSIEDTELQDQPTTEEQAAFLAELGDHDATANGEPTQTEVEAEQAEQQAMSEADAAAMAAELAPLSAQMGLFAIESAIQAFVHPRFAIPDHRRAEVIQECAPVLVKYGALVPDWLAHYEPEIRAVKAIGGLTLESVGQVRQLKAEDAAALVSAKAANDPGEQGDTEAA</sequence>
<dbReference type="EMBL" id="UGHD01000002">
    <property type="protein sequence ID" value="STO57450.1"/>
    <property type="molecule type" value="Genomic_DNA"/>
</dbReference>
<organism evidence="1 2">
    <name type="scientific">Grimontia hollisae</name>
    <name type="common">Vibrio hollisae</name>
    <dbReference type="NCBI Taxonomy" id="673"/>
    <lineage>
        <taxon>Bacteria</taxon>
        <taxon>Pseudomonadati</taxon>
        <taxon>Pseudomonadota</taxon>
        <taxon>Gammaproteobacteria</taxon>
        <taxon>Vibrionales</taxon>
        <taxon>Vibrionaceae</taxon>
        <taxon>Grimontia</taxon>
    </lineage>
</organism>
<evidence type="ECO:0000313" key="1">
    <source>
        <dbReference type="EMBL" id="STO57450.1"/>
    </source>
</evidence>
<accession>A0A377HMJ3</accession>
<evidence type="ECO:0000313" key="2">
    <source>
        <dbReference type="Proteomes" id="UP000254512"/>
    </source>
</evidence>
<protein>
    <submittedName>
        <fullName evidence="1">Uncharacterized protein</fullName>
    </submittedName>
</protein>
<dbReference type="RefSeq" id="WP_115659745.1">
    <property type="nucleotide sequence ID" value="NZ_UGHD01000002.1"/>
</dbReference>
<reference evidence="1 2" key="1">
    <citation type="submission" date="2018-06" db="EMBL/GenBank/DDBJ databases">
        <authorList>
            <consortium name="Pathogen Informatics"/>
            <person name="Doyle S."/>
        </authorList>
    </citation>
    <scope>NUCLEOTIDE SEQUENCE [LARGE SCALE GENOMIC DNA]</scope>
    <source>
        <strain evidence="1 2">NCTC11645</strain>
    </source>
</reference>
<gene>
    <name evidence="1" type="ORF">NCTC11645_01842</name>
</gene>